<reference evidence="12" key="2">
    <citation type="submission" date="2010-03" db="EMBL/GenBank/DDBJ databases">
        <authorList>
            <person name="Pajon A."/>
        </authorList>
    </citation>
    <scope>NUCLEOTIDE SEQUENCE</scope>
    <source>
        <strain evidence="12">Type strain: 18P13</strain>
    </source>
</reference>
<evidence type="ECO:0000256" key="8">
    <source>
        <dbReference type="ARBA" id="ARBA00023136"/>
    </source>
</evidence>
<dbReference type="PATRIC" id="fig|213810.4.peg.547"/>
<evidence type="ECO:0000256" key="2">
    <source>
        <dbReference type="ARBA" id="ARBA00004370"/>
    </source>
</evidence>
<keyword evidence="5 12" id="KW-0808">Transferase</keyword>
<keyword evidence="10" id="KW-0812">Transmembrane</keyword>
<dbReference type="SMART" id="SM00387">
    <property type="entry name" value="HATPase_c"/>
    <property type="match status" value="1"/>
</dbReference>
<dbReference type="CDD" id="cd00075">
    <property type="entry name" value="HATPase"/>
    <property type="match status" value="1"/>
</dbReference>
<dbReference type="GO" id="GO:0000155">
    <property type="term" value="F:phosphorelay sensor kinase activity"/>
    <property type="evidence" value="ECO:0007669"/>
    <property type="project" value="InterPro"/>
</dbReference>
<dbReference type="PRINTS" id="PR00344">
    <property type="entry name" value="BCTRLSENSOR"/>
</dbReference>
<name>D4LB61_RUMC1</name>
<dbReference type="SUPFAM" id="SSF55874">
    <property type="entry name" value="ATPase domain of HSP90 chaperone/DNA topoisomerase II/histidine kinase"/>
    <property type="match status" value="1"/>
</dbReference>
<dbReference type="EMBL" id="FP929052">
    <property type="protein sequence ID" value="CBL16856.1"/>
    <property type="molecule type" value="Genomic_DNA"/>
</dbReference>
<keyword evidence="13" id="KW-1185">Reference proteome</keyword>
<dbReference type="GO" id="GO:0004721">
    <property type="term" value="F:phosphoprotein phosphatase activity"/>
    <property type="evidence" value="ECO:0007669"/>
    <property type="project" value="TreeGrafter"/>
</dbReference>
<evidence type="ECO:0000256" key="1">
    <source>
        <dbReference type="ARBA" id="ARBA00000085"/>
    </source>
</evidence>
<dbReference type="InterPro" id="IPR005467">
    <property type="entry name" value="His_kinase_dom"/>
</dbReference>
<evidence type="ECO:0000256" key="6">
    <source>
        <dbReference type="ARBA" id="ARBA00022777"/>
    </source>
</evidence>
<dbReference type="Pfam" id="PF13188">
    <property type="entry name" value="PAS_8"/>
    <property type="match status" value="1"/>
</dbReference>
<dbReference type="GeneID" id="83155451"/>
<evidence type="ECO:0000256" key="5">
    <source>
        <dbReference type="ARBA" id="ARBA00022679"/>
    </source>
</evidence>
<dbReference type="SUPFAM" id="SSF55785">
    <property type="entry name" value="PYP-like sensor domain (PAS domain)"/>
    <property type="match status" value="1"/>
</dbReference>
<dbReference type="GO" id="GO:0016036">
    <property type="term" value="P:cellular response to phosphate starvation"/>
    <property type="evidence" value="ECO:0007669"/>
    <property type="project" value="TreeGrafter"/>
</dbReference>
<reference evidence="12" key="1">
    <citation type="submission" date="2010-03" db="EMBL/GenBank/DDBJ databases">
        <title>The genome sequence of Ruminococcus sp. 18P13.</title>
        <authorList>
            <consortium name="metaHIT consortium -- http://www.metahit.eu/"/>
            <person name="Pajon A."/>
            <person name="Turner K."/>
            <person name="Parkhill J."/>
            <person name="Bernalier A."/>
        </authorList>
    </citation>
    <scope>NUCLEOTIDE SEQUENCE [LARGE SCALE GENOMIC DNA]</scope>
    <source>
        <strain evidence="12">Type strain: 18P13</strain>
    </source>
</reference>
<dbReference type="Pfam" id="PF00512">
    <property type="entry name" value="HisKA"/>
    <property type="match status" value="1"/>
</dbReference>
<dbReference type="Gene3D" id="1.10.287.130">
    <property type="match status" value="1"/>
</dbReference>
<keyword evidence="7" id="KW-0902">Two-component regulatory system</keyword>
<dbReference type="InterPro" id="IPR003661">
    <property type="entry name" value="HisK_dim/P_dom"/>
</dbReference>
<evidence type="ECO:0000256" key="10">
    <source>
        <dbReference type="SAM" id="Phobius"/>
    </source>
</evidence>
<keyword evidence="8 10" id="KW-0472">Membrane</keyword>
<evidence type="ECO:0000256" key="3">
    <source>
        <dbReference type="ARBA" id="ARBA00012438"/>
    </source>
</evidence>
<evidence type="ECO:0000259" key="11">
    <source>
        <dbReference type="PROSITE" id="PS50109"/>
    </source>
</evidence>
<feature type="domain" description="Histidine kinase" evidence="11">
    <location>
        <begin position="337"/>
        <end position="552"/>
    </location>
</feature>
<sequence>MKRSIFKGMLLVSVLSLLACTVLIMDVLYGYFDKRANEELHQQATSIARGVEAAGMEYFEGFQASERVTWITAAGTVLYDNQADQSRMENHSDREEFIKAKSDGAGEATRYSSTLAEKTIYYALRLEDGSVLRVSQTQYTVLTVLMGLATPVVIVLLCVMILSAVLSSAVVKRIVKLINAIDPEHPDTDADYEEIAPLLYKIHTQNQEIARQMRTLKKQQEEFRQLTAHMREGLLVADSHCEVLSWNAAALEIFGVPESTDTRNIYEFNRSEPFRMAVEQALAGQPAEQLLSLGQHSYRMLASPVQEQDAVTGIMVLLLDVTEQEHREQLRREFTSNVSHEMKTPLTAIHAIAGMLVQDVIEPKDVKKFAGDIYRESARMIALVNDTLRLSRMDENGIAEPKEPVDLYDLAEEVIARLRVTAEKKQVAFSLAGTHVTVNGVYSMLEEMIYNLCDNAVKYNKEQGTVTVSVLTAGKEGILMVQDTGIGIPQEDQSRIFERFYRVDKSHSRAIGGTGLGLSIVKHGAAYHNAQVQVSSKPGEGSTFTVIFPETLQA</sequence>
<dbReference type="GO" id="GO:0005886">
    <property type="term" value="C:plasma membrane"/>
    <property type="evidence" value="ECO:0007669"/>
    <property type="project" value="TreeGrafter"/>
</dbReference>
<dbReference type="InterPro" id="IPR036097">
    <property type="entry name" value="HisK_dim/P_sf"/>
</dbReference>
<dbReference type="Pfam" id="PF02518">
    <property type="entry name" value="HATPase_c"/>
    <property type="match status" value="1"/>
</dbReference>
<dbReference type="FunFam" id="3.30.565.10:FF:000006">
    <property type="entry name" value="Sensor histidine kinase WalK"/>
    <property type="match status" value="1"/>
</dbReference>
<dbReference type="CDD" id="cd00082">
    <property type="entry name" value="HisKA"/>
    <property type="match status" value="1"/>
</dbReference>
<dbReference type="PROSITE" id="PS51257">
    <property type="entry name" value="PROKAR_LIPOPROTEIN"/>
    <property type="match status" value="1"/>
</dbReference>
<keyword evidence="9" id="KW-0175">Coiled coil</keyword>
<proteinExistence type="predicted"/>
<accession>D4LB61</accession>
<dbReference type="STRING" id="213810.RUM_06430"/>
<dbReference type="InterPro" id="IPR004358">
    <property type="entry name" value="Sig_transdc_His_kin-like_C"/>
</dbReference>
<evidence type="ECO:0000256" key="4">
    <source>
        <dbReference type="ARBA" id="ARBA00022553"/>
    </source>
</evidence>
<dbReference type="PANTHER" id="PTHR45453">
    <property type="entry name" value="PHOSPHATE REGULON SENSOR PROTEIN PHOR"/>
    <property type="match status" value="1"/>
</dbReference>
<evidence type="ECO:0000313" key="12">
    <source>
        <dbReference type="EMBL" id="CBL16856.1"/>
    </source>
</evidence>
<dbReference type="KEGG" id="rch:RUM_06430"/>
<dbReference type="HOGENOM" id="CLU_000445_89_2_9"/>
<dbReference type="FunFam" id="1.10.287.130:FF:000001">
    <property type="entry name" value="Two-component sensor histidine kinase"/>
    <property type="match status" value="1"/>
</dbReference>
<dbReference type="Gene3D" id="3.30.450.20">
    <property type="entry name" value="PAS domain"/>
    <property type="match status" value="1"/>
</dbReference>
<comment type="subcellular location">
    <subcellularLocation>
        <location evidence="2">Membrane</location>
    </subcellularLocation>
</comment>
<dbReference type="PROSITE" id="PS50109">
    <property type="entry name" value="HIS_KIN"/>
    <property type="match status" value="1"/>
</dbReference>
<feature type="coiled-coil region" evidence="9">
    <location>
        <begin position="202"/>
        <end position="229"/>
    </location>
</feature>
<evidence type="ECO:0000256" key="7">
    <source>
        <dbReference type="ARBA" id="ARBA00023012"/>
    </source>
</evidence>
<dbReference type="AlphaFoldDB" id="D4LB61"/>
<protein>
    <recommendedName>
        <fullName evidence="3">histidine kinase</fullName>
        <ecNumber evidence="3">2.7.13.3</ecNumber>
    </recommendedName>
</protein>
<dbReference type="RefSeq" id="WP_015557763.1">
    <property type="nucleotide sequence ID" value="NC_021039.1"/>
</dbReference>
<evidence type="ECO:0000256" key="9">
    <source>
        <dbReference type="SAM" id="Coils"/>
    </source>
</evidence>
<dbReference type="EC" id="2.7.13.3" evidence="3"/>
<evidence type="ECO:0000313" key="13">
    <source>
        <dbReference type="Proteomes" id="UP000007054"/>
    </source>
</evidence>
<dbReference type="SMART" id="SM00388">
    <property type="entry name" value="HisKA"/>
    <property type="match status" value="1"/>
</dbReference>
<organism evidence="12 13">
    <name type="scientific">Ruminococcus champanellensis (strain DSM 18848 / JCM 17042 / KCTC 15320 / 18P13)</name>
    <dbReference type="NCBI Taxonomy" id="213810"/>
    <lineage>
        <taxon>Bacteria</taxon>
        <taxon>Bacillati</taxon>
        <taxon>Bacillota</taxon>
        <taxon>Clostridia</taxon>
        <taxon>Eubacteriales</taxon>
        <taxon>Oscillospiraceae</taxon>
        <taxon>Ruminococcus</taxon>
    </lineage>
</organism>
<keyword evidence="6 12" id="KW-0418">Kinase</keyword>
<dbReference type="Proteomes" id="UP000007054">
    <property type="component" value="Chromosome"/>
</dbReference>
<dbReference type="InterPro" id="IPR050351">
    <property type="entry name" value="BphY/WalK/GraS-like"/>
</dbReference>
<keyword evidence="4" id="KW-0597">Phosphoprotein</keyword>
<gene>
    <name evidence="12" type="ordered locus">RUM_06430</name>
</gene>
<dbReference type="SUPFAM" id="SSF47384">
    <property type="entry name" value="Homodimeric domain of signal transducing histidine kinase"/>
    <property type="match status" value="1"/>
</dbReference>
<dbReference type="PANTHER" id="PTHR45453:SF1">
    <property type="entry name" value="PHOSPHATE REGULON SENSOR PROTEIN PHOR"/>
    <property type="match status" value="1"/>
</dbReference>
<dbReference type="InterPro" id="IPR036890">
    <property type="entry name" value="HATPase_C_sf"/>
</dbReference>
<dbReference type="InterPro" id="IPR000014">
    <property type="entry name" value="PAS"/>
</dbReference>
<dbReference type="Gene3D" id="3.30.565.10">
    <property type="entry name" value="Histidine kinase-like ATPase, C-terminal domain"/>
    <property type="match status" value="1"/>
</dbReference>
<keyword evidence="10" id="KW-1133">Transmembrane helix</keyword>
<dbReference type="BioCyc" id="RCHA213810:RUM_RS03100-MONOMER"/>
<dbReference type="InterPro" id="IPR003594">
    <property type="entry name" value="HATPase_dom"/>
</dbReference>
<comment type="catalytic activity">
    <reaction evidence="1">
        <text>ATP + protein L-histidine = ADP + protein N-phospho-L-histidine.</text>
        <dbReference type="EC" id="2.7.13.3"/>
    </reaction>
</comment>
<dbReference type="InterPro" id="IPR035965">
    <property type="entry name" value="PAS-like_dom_sf"/>
</dbReference>
<feature type="transmembrane region" description="Helical" evidence="10">
    <location>
        <begin position="139"/>
        <end position="166"/>
    </location>
</feature>